<dbReference type="Pfam" id="PF06596">
    <property type="entry name" value="PsbX"/>
    <property type="match status" value="1"/>
</dbReference>
<dbReference type="EMBL" id="HBHL01000569">
    <property type="protein sequence ID" value="CAD9711530.1"/>
    <property type="molecule type" value="Transcribed_RNA"/>
</dbReference>
<evidence type="ECO:0000256" key="1">
    <source>
        <dbReference type="ARBA" id="ARBA00022531"/>
    </source>
</evidence>
<name>A0A7S2WXN8_9CHLO</name>
<dbReference type="GO" id="GO:0009523">
    <property type="term" value="C:photosystem II"/>
    <property type="evidence" value="ECO:0007669"/>
    <property type="project" value="UniProtKB-KW"/>
</dbReference>
<keyword evidence="3 6" id="KW-1133">Transmembrane helix</keyword>
<dbReference type="GO" id="GO:0015979">
    <property type="term" value="P:photosynthesis"/>
    <property type="evidence" value="ECO:0007669"/>
    <property type="project" value="UniProtKB-KW"/>
</dbReference>
<evidence type="ECO:0000256" key="5">
    <source>
        <dbReference type="ARBA" id="ARBA00023276"/>
    </source>
</evidence>
<sequence length="114" mass="11923">MNANVTTRMNVAVGARQAAVALPARRTLRVSATKGVRATRKATVMSAKLSQQEKFQAAFLLGAAPAMAYVPAAEAAEVSASLKNLLLSVLAGGAVLTFFAVSLSTVSRLYKIDR</sequence>
<organism evidence="7">
    <name type="scientific">Chloropicon primus</name>
    <dbReference type="NCBI Taxonomy" id="1764295"/>
    <lineage>
        <taxon>Eukaryota</taxon>
        <taxon>Viridiplantae</taxon>
        <taxon>Chlorophyta</taxon>
        <taxon>Chloropicophyceae</taxon>
        <taxon>Chloropicales</taxon>
        <taxon>Chloropicaceae</taxon>
        <taxon>Chloropicon</taxon>
    </lineage>
</organism>
<evidence type="ECO:0000256" key="6">
    <source>
        <dbReference type="SAM" id="Phobius"/>
    </source>
</evidence>
<accession>A0A7S2WXN8</accession>
<dbReference type="InterPro" id="IPR009518">
    <property type="entry name" value="PSII_PsbX"/>
</dbReference>
<keyword evidence="4 6" id="KW-0472">Membrane</keyword>
<keyword evidence="1" id="KW-0602">Photosynthesis</keyword>
<evidence type="ECO:0000256" key="4">
    <source>
        <dbReference type="ARBA" id="ARBA00023136"/>
    </source>
</evidence>
<evidence type="ECO:0000256" key="3">
    <source>
        <dbReference type="ARBA" id="ARBA00022989"/>
    </source>
</evidence>
<keyword evidence="2 6" id="KW-0812">Transmembrane</keyword>
<proteinExistence type="predicted"/>
<reference evidence="7" key="1">
    <citation type="submission" date="2021-01" db="EMBL/GenBank/DDBJ databases">
        <authorList>
            <person name="Corre E."/>
            <person name="Pelletier E."/>
            <person name="Niang G."/>
            <person name="Scheremetjew M."/>
            <person name="Finn R."/>
            <person name="Kale V."/>
            <person name="Holt S."/>
            <person name="Cochrane G."/>
            <person name="Meng A."/>
            <person name="Brown T."/>
            <person name="Cohen L."/>
        </authorList>
    </citation>
    <scope>NUCLEOTIDE SEQUENCE</scope>
    <source>
        <strain evidence="7">CCMP1205</strain>
    </source>
</reference>
<protein>
    <submittedName>
        <fullName evidence="7">Uncharacterized protein</fullName>
    </submittedName>
</protein>
<keyword evidence="5" id="KW-0604">Photosystem II</keyword>
<dbReference type="AlphaFoldDB" id="A0A7S2WXN8"/>
<feature type="transmembrane region" description="Helical" evidence="6">
    <location>
        <begin position="55"/>
        <end position="73"/>
    </location>
</feature>
<gene>
    <name evidence="7" type="ORF">CPRI1469_LOCUS369</name>
</gene>
<dbReference type="Gene3D" id="1.20.5.510">
    <property type="entry name" value="Single helix bin"/>
    <property type="match status" value="1"/>
</dbReference>
<evidence type="ECO:0000313" key="7">
    <source>
        <dbReference type="EMBL" id="CAD9711530.1"/>
    </source>
</evidence>
<evidence type="ECO:0000256" key="2">
    <source>
        <dbReference type="ARBA" id="ARBA00022692"/>
    </source>
</evidence>
<feature type="transmembrane region" description="Helical" evidence="6">
    <location>
        <begin position="85"/>
        <end position="106"/>
    </location>
</feature>